<dbReference type="EMBL" id="CP044232">
    <property type="protein sequence ID" value="QEW02210.1"/>
    <property type="molecule type" value="Genomic_DNA"/>
</dbReference>
<evidence type="ECO:0000313" key="3">
    <source>
        <dbReference type="EMBL" id="QEW02210.1"/>
    </source>
</evidence>
<evidence type="ECO:0000313" key="4">
    <source>
        <dbReference type="Proteomes" id="UP000325516"/>
    </source>
</evidence>
<keyword evidence="2" id="KW-0479">Metal-binding</keyword>
<protein>
    <submittedName>
        <fullName evidence="3">Cytochrome P450</fullName>
    </submittedName>
</protein>
<keyword evidence="2" id="KW-0503">Monooxygenase</keyword>
<proteinExistence type="inferred from homology"/>
<organism evidence="3 4">
    <name type="scientific">Microbacterium lushaniae</name>
    <dbReference type="NCBI Taxonomy" id="2614639"/>
    <lineage>
        <taxon>Bacteria</taxon>
        <taxon>Bacillati</taxon>
        <taxon>Actinomycetota</taxon>
        <taxon>Actinomycetes</taxon>
        <taxon>Micrococcales</taxon>
        <taxon>Microbacteriaceae</taxon>
        <taxon>Microbacterium</taxon>
    </lineage>
</organism>
<reference evidence="4" key="1">
    <citation type="submission" date="2019-09" db="EMBL/GenBank/DDBJ databases">
        <title>Mumia zhuanghuii sp. nov. isolated from the intestinal contents of plateau pika (Ochotona curzoniae) in the Qinghai-Tibet plateau of China.</title>
        <authorList>
            <person name="Tian Z."/>
        </authorList>
    </citation>
    <scope>NUCLEOTIDE SEQUENCE [LARGE SCALE GENOMIC DNA]</scope>
    <source>
        <strain evidence="4">L-031</strain>
    </source>
</reference>
<evidence type="ECO:0000256" key="1">
    <source>
        <dbReference type="ARBA" id="ARBA00010617"/>
    </source>
</evidence>
<dbReference type="InterPro" id="IPR001128">
    <property type="entry name" value="Cyt_P450"/>
</dbReference>
<keyword evidence="2" id="KW-0349">Heme</keyword>
<dbReference type="Gene3D" id="1.10.630.10">
    <property type="entry name" value="Cytochrome P450"/>
    <property type="match status" value="1"/>
</dbReference>
<keyword evidence="4" id="KW-1185">Reference proteome</keyword>
<dbReference type="Proteomes" id="UP000325516">
    <property type="component" value="Chromosome"/>
</dbReference>
<evidence type="ECO:0000256" key="2">
    <source>
        <dbReference type="RuleBase" id="RU000461"/>
    </source>
</evidence>
<dbReference type="GO" id="GO:0020037">
    <property type="term" value="F:heme binding"/>
    <property type="evidence" value="ECO:0007669"/>
    <property type="project" value="InterPro"/>
</dbReference>
<dbReference type="GO" id="GO:0016705">
    <property type="term" value="F:oxidoreductase activity, acting on paired donors, with incorporation or reduction of molecular oxygen"/>
    <property type="evidence" value="ECO:0007669"/>
    <property type="project" value="InterPro"/>
</dbReference>
<dbReference type="InterPro" id="IPR036396">
    <property type="entry name" value="Cyt_P450_sf"/>
</dbReference>
<dbReference type="InterPro" id="IPR017972">
    <property type="entry name" value="Cyt_P450_CS"/>
</dbReference>
<comment type="similarity">
    <text evidence="1 2">Belongs to the cytochrome P450 family.</text>
</comment>
<dbReference type="PANTHER" id="PTHR46696">
    <property type="entry name" value="P450, PUTATIVE (EUROFUNG)-RELATED"/>
    <property type="match status" value="1"/>
</dbReference>
<keyword evidence="2" id="KW-0560">Oxidoreductase</keyword>
<dbReference type="SUPFAM" id="SSF48264">
    <property type="entry name" value="Cytochrome P450"/>
    <property type="match status" value="1"/>
</dbReference>
<gene>
    <name evidence="3" type="ORF">F6J85_03245</name>
</gene>
<dbReference type="PANTHER" id="PTHR46696:SF6">
    <property type="entry name" value="P450, PUTATIVE (EUROFUNG)-RELATED"/>
    <property type="match status" value="1"/>
</dbReference>
<dbReference type="PRINTS" id="PR00359">
    <property type="entry name" value="BP450"/>
</dbReference>
<name>A0A5J6L173_9MICO</name>
<dbReference type="InterPro" id="IPR002397">
    <property type="entry name" value="Cyt_P450_B"/>
</dbReference>
<dbReference type="Pfam" id="PF00067">
    <property type="entry name" value="p450"/>
    <property type="match status" value="1"/>
</dbReference>
<dbReference type="PROSITE" id="PS00086">
    <property type="entry name" value="CYTOCHROME_P450"/>
    <property type="match status" value="1"/>
</dbReference>
<dbReference type="GO" id="GO:0004497">
    <property type="term" value="F:monooxygenase activity"/>
    <property type="evidence" value="ECO:0007669"/>
    <property type="project" value="UniProtKB-KW"/>
</dbReference>
<dbReference type="AlphaFoldDB" id="A0A5J6L173"/>
<dbReference type="GO" id="GO:0005506">
    <property type="term" value="F:iron ion binding"/>
    <property type="evidence" value="ECO:0007669"/>
    <property type="project" value="InterPro"/>
</dbReference>
<dbReference type="RefSeq" id="WP_150923806.1">
    <property type="nucleotide sequence ID" value="NZ_CP044232.1"/>
</dbReference>
<sequence length="400" mass="44774">MTHSDSRCPFAEDFDATAAETFDGAHENYRRLRDEAPVAFSSGYGGFYALTRFEDVEKAARDSTRFISSVRAVVPSDPRGIRRPPLNFDAPAHSPFRRALDRTLHHSRLERLAPRLRAHAEREIQPFLDAGTSDICRSFGTIYPAFTAAEWLNLDRDEVYRLASVSSDWVDAWRRQDGETVTARSNEMYDMARALVADRRANPRPVETDPASSLLAEEYEGAPLTEELVVGALRQSLVVGLVAPPILLGGICIHLSRDQELQSRLRADPSLIPAALEEFIRLYTPYRGFARTVSEPVEVHGRLIEPGVPVTLVYASANRDERVFPEPDEFVLDRPNISRHMGFGRGRHRCVGMALARLSLRIALEVLLERTQSFEVAGEIETTRMPELGAQSVPLRVVPA</sequence>
<accession>A0A5J6L173</accession>
<dbReference type="KEGG" id="mlz:F6J85_03245"/>
<keyword evidence="2" id="KW-0408">Iron</keyword>